<dbReference type="EMBL" id="CM037015">
    <property type="protein sequence ID" value="KAH7681939.1"/>
    <property type="molecule type" value="Genomic_DNA"/>
</dbReference>
<sequence length="468" mass="52528">MFFVYGHGGTGKTFLWNTIINGIRTEGKIVLAVASSGIASLLLPGGRTAHSRFKIPINIEECSTCKISKQTQLARLIEKTTLIVWDEAPMIHRNCLEALNKTLQDLLSETTPEASTKPFGGKTIVLGGDFRQILPVIQYGSKEDIINATITQSQLWKECKVLKLNTNMRLHRNNLDEESRDQLREFAEWLLQIGDGTIASIEKNHNDLDEGDWIEIPQSLLVENLGNPIQSIIEAIYPQFQLNYAKTEYLRQRAIVTPYNETISNEIKADEKKYLSSDYISKASTSADANAPLYTTEFLNTLKFTGIPNHELTLKIGCVIMLIRNISQTNGLCNGTRLIITQMHHNILEAVIISGSNIGDKVYIPRIIMPVQEGKWQFIMCRKQFPVKLSYAMTINKSQGQTLELVGLFLPKPVFSHGQLYVALSRVSSVEGLKVLILDDNGKNTNKTKNVVYKEIFDSIEINSDPGR</sequence>
<comment type="caution">
    <text evidence="1">The sequence shown here is derived from an EMBL/GenBank/DDBJ whole genome shotgun (WGS) entry which is preliminary data.</text>
</comment>
<keyword evidence="1" id="KW-0347">Helicase</keyword>
<gene>
    <name evidence="1" type="ORF">IHE45_05G089900</name>
</gene>
<keyword evidence="2" id="KW-1185">Reference proteome</keyword>
<keyword evidence="1" id="KW-0067">ATP-binding</keyword>
<evidence type="ECO:0000313" key="1">
    <source>
        <dbReference type="EMBL" id="KAH7681939.1"/>
    </source>
</evidence>
<name>A0ACB7W3L1_DIOAL</name>
<accession>A0ACB7W3L1</accession>
<dbReference type="Proteomes" id="UP000827976">
    <property type="component" value="Chromosome 5"/>
</dbReference>
<dbReference type="EC" id="3.6.4.12" evidence="1"/>
<reference evidence="2" key="1">
    <citation type="journal article" date="2022" name="Nat. Commun.">
        <title>Chromosome evolution and the genetic basis of agronomically important traits in greater yam.</title>
        <authorList>
            <person name="Bredeson J.V."/>
            <person name="Lyons J.B."/>
            <person name="Oniyinde I.O."/>
            <person name="Okereke N.R."/>
            <person name="Kolade O."/>
            <person name="Nnabue I."/>
            <person name="Nwadili C.O."/>
            <person name="Hribova E."/>
            <person name="Parker M."/>
            <person name="Nwogha J."/>
            <person name="Shu S."/>
            <person name="Carlson J."/>
            <person name="Kariba R."/>
            <person name="Muthemba S."/>
            <person name="Knop K."/>
            <person name="Barton G.J."/>
            <person name="Sherwood A.V."/>
            <person name="Lopez-Montes A."/>
            <person name="Asiedu R."/>
            <person name="Jamnadass R."/>
            <person name="Muchugi A."/>
            <person name="Goodstein D."/>
            <person name="Egesi C.N."/>
            <person name="Featherston J."/>
            <person name="Asfaw A."/>
            <person name="Simpson G.G."/>
            <person name="Dolezel J."/>
            <person name="Hendre P.S."/>
            <person name="Van Deynze A."/>
            <person name="Kumar P.L."/>
            <person name="Obidiegwu J.E."/>
            <person name="Bhattacharjee R."/>
            <person name="Rokhsar D.S."/>
        </authorList>
    </citation>
    <scope>NUCLEOTIDE SEQUENCE [LARGE SCALE GENOMIC DNA]</scope>
    <source>
        <strain evidence="2">cv. TDa95/00328</strain>
    </source>
</reference>
<organism evidence="1 2">
    <name type="scientific">Dioscorea alata</name>
    <name type="common">Purple yam</name>
    <dbReference type="NCBI Taxonomy" id="55571"/>
    <lineage>
        <taxon>Eukaryota</taxon>
        <taxon>Viridiplantae</taxon>
        <taxon>Streptophyta</taxon>
        <taxon>Embryophyta</taxon>
        <taxon>Tracheophyta</taxon>
        <taxon>Spermatophyta</taxon>
        <taxon>Magnoliopsida</taxon>
        <taxon>Liliopsida</taxon>
        <taxon>Dioscoreales</taxon>
        <taxon>Dioscoreaceae</taxon>
        <taxon>Dioscorea</taxon>
    </lineage>
</organism>
<keyword evidence="1" id="KW-0547">Nucleotide-binding</keyword>
<keyword evidence="1" id="KW-0378">Hydrolase</keyword>
<protein>
    <submittedName>
        <fullName evidence="1">DNA helicase protein</fullName>
        <ecNumber evidence="1">3.6.4.12</ecNumber>
    </submittedName>
</protein>
<proteinExistence type="predicted"/>
<evidence type="ECO:0000313" key="2">
    <source>
        <dbReference type="Proteomes" id="UP000827976"/>
    </source>
</evidence>